<protein>
    <submittedName>
        <fullName evidence="2">Uncharacterized protein</fullName>
    </submittedName>
</protein>
<evidence type="ECO:0000313" key="3">
    <source>
        <dbReference type="Proteomes" id="UP000620075"/>
    </source>
</evidence>
<proteinExistence type="predicted"/>
<accession>A0A934K7U3</accession>
<organism evidence="2 3">
    <name type="scientific">Candidatus Dormiibacter inghamiae</name>
    <dbReference type="NCBI Taxonomy" id="3127013"/>
    <lineage>
        <taxon>Bacteria</taxon>
        <taxon>Bacillati</taxon>
        <taxon>Candidatus Dormiibacterota</taxon>
        <taxon>Candidatus Dormibacteria</taxon>
        <taxon>Candidatus Dormibacterales</taxon>
        <taxon>Candidatus Dormibacteraceae</taxon>
        <taxon>Candidatus Dormiibacter</taxon>
    </lineage>
</organism>
<evidence type="ECO:0000313" key="2">
    <source>
        <dbReference type="EMBL" id="MBJ7601599.1"/>
    </source>
</evidence>
<dbReference type="AlphaFoldDB" id="A0A934K7U3"/>
<dbReference type="Proteomes" id="UP000620075">
    <property type="component" value="Unassembled WGS sequence"/>
</dbReference>
<dbReference type="EMBL" id="JAEKNQ010000001">
    <property type="protein sequence ID" value="MBJ7601599.1"/>
    <property type="molecule type" value="Genomic_DNA"/>
</dbReference>
<sequence length="135" mass="15149">MSARRQPAACLQVPGLAVPAWRRHAHLGHPELRFCCRIALRQRYSAIPRTAVQNQDLAHLRSEAAKPLEAGSEPQLLVQDRHQHRDGSPVNLDQPVRRPLRPPKKPGKHQHGHDRLASGEGDAYQAGLSRRLLRS</sequence>
<name>A0A934K7U3_9BACT</name>
<feature type="region of interest" description="Disordered" evidence="1">
    <location>
        <begin position="63"/>
        <end position="135"/>
    </location>
</feature>
<gene>
    <name evidence="2" type="ORF">JF888_00120</name>
</gene>
<comment type="caution">
    <text evidence="2">The sequence shown here is derived from an EMBL/GenBank/DDBJ whole genome shotgun (WGS) entry which is preliminary data.</text>
</comment>
<evidence type="ECO:0000256" key="1">
    <source>
        <dbReference type="SAM" id="MobiDB-lite"/>
    </source>
</evidence>
<feature type="compositionally biased region" description="Basic residues" evidence="1">
    <location>
        <begin position="98"/>
        <end position="112"/>
    </location>
</feature>
<reference evidence="2 3" key="1">
    <citation type="submission" date="2020-10" db="EMBL/GenBank/DDBJ databases">
        <title>Ca. Dormibacterota MAGs.</title>
        <authorList>
            <person name="Montgomery K."/>
        </authorList>
    </citation>
    <scope>NUCLEOTIDE SEQUENCE [LARGE SCALE GENOMIC DNA]</scope>
    <source>
        <strain evidence="2">SC8811_S16_3</strain>
    </source>
</reference>